<evidence type="ECO:0000313" key="3">
    <source>
        <dbReference type="Proteomes" id="UP000292445"/>
    </source>
</evidence>
<dbReference type="AlphaFoldDB" id="A0A4Q7N6V1"/>
<proteinExistence type="inferred from homology"/>
<feature type="binding site" evidence="1">
    <location>
        <begin position="13"/>
        <end position="20"/>
    </location>
    <ligand>
        <name>ATP</name>
        <dbReference type="ChEBI" id="CHEBI:30616"/>
    </ligand>
</feature>
<dbReference type="EMBL" id="SGXC01000004">
    <property type="protein sequence ID" value="RZS77081.1"/>
    <property type="molecule type" value="Genomic_DNA"/>
</dbReference>
<dbReference type="HAMAP" id="MF_01270">
    <property type="entry name" value="AnhMurNAc_kinase"/>
    <property type="match status" value="1"/>
</dbReference>
<dbReference type="Proteomes" id="UP000292445">
    <property type="component" value="Unassembled WGS sequence"/>
</dbReference>
<dbReference type="EC" id="2.7.1.170" evidence="1"/>
<dbReference type="PANTHER" id="PTHR30605">
    <property type="entry name" value="ANHYDRO-N-ACETYLMURAMIC ACID KINASE"/>
    <property type="match status" value="1"/>
</dbReference>
<dbReference type="OrthoDB" id="9763949at2"/>
<dbReference type="Gene3D" id="3.30.420.40">
    <property type="match status" value="2"/>
</dbReference>
<comment type="function">
    <text evidence="1">Catalyzes the specific phosphorylation of 1,6-anhydro-N-acetylmuramic acid (anhMurNAc) with the simultaneous cleavage of the 1,6-anhydro ring, generating MurNAc-6-P. Is required for the utilization of anhMurNAc either imported from the medium or derived from its own cell wall murein, and thus plays a role in cell wall recycling.</text>
</comment>
<dbReference type="CDD" id="cd24050">
    <property type="entry name" value="ASKHA_NBD_ANMK"/>
    <property type="match status" value="1"/>
</dbReference>
<keyword evidence="1 2" id="KW-0418">Kinase</keyword>
<organism evidence="2 3">
    <name type="scientific">Pigmentiphaga kullae</name>
    <dbReference type="NCBI Taxonomy" id="151784"/>
    <lineage>
        <taxon>Bacteria</taxon>
        <taxon>Pseudomonadati</taxon>
        <taxon>Pseudomonadota</taxon>
        <taxon>Betaproteobacteria</taxon>
        <taxon>Burkholderiales</taxon>
        <taxon>Alcaligenaceae</taxon>
        <taxon>Pigmentiphaga</taxon>
    </lineage>
</organism>
<keyword evidence="3" id="KW-1185">Reference proteome</keyword>
<comment type="catalytic activity">
    <reaction evidence="1">
        <text>1,6-anhydro-N-acetyl-beta-muramate + ATP + H2O = N-acetyl-D-muramate 6-phosphate + ADP + H(+)</text>
        <dbReference type="Rhea" id="RHEA:24952"/>
        <dbReference type="ChEBI" id="CHEBI:15377"/>
        <dbReference type="ChEBI" id="CHEBI:15378"/>
        <dbReference type="ChEBI" id="CHEBI:30616"/>
        <dbReference type="ChEBI" id="CHEBI:58690"/>
        <dbReference type="ChEBI" id="CHEBI:58722"/>
        <dbReference type="ChEBI" id="CHEBI:456216"/>
        <dbReference type="EC" id="2.7.1.170"/>
    </reaction>
</comment>
<name>A0A4Q7N6V1_9BURK</name>
<dbReference type="GO" id="GO:0006040">
    <property type="term" value="P:amino sugar metabolic process"/>
    <property type="evidence" value="ECO:0007669"/>
    <property type="project" value="InterPro"/>
</dbReference>
<accession>A0A4Q7N6V1</accession>
<dbReference type="Pfam" id="PF03702">
    <property type="entry name" value="AnmK"/>
    <property type="match status" value="1"/>
</dbReference>
<sequence>MAGMEPYIGLMSGTSLDGVDGVAAVFDGGRPRILAHADIAMPPALRAELLALNTPGPDEIHRMSQAGLALADLYARVVAELLARTGLDAARVRAIGAHGQTIRHRPDAGYTVQLNAPARLAERTGIAVVADLRSRDVAAGGHGAPLAPAFHAAVFGAGRPRAVVNLGGIANVTLLSPAGVVGYDTGPANLLLDAWCVRHTGRDYDEDGRYAASGTARPDLLAELIASEPWLAAPPPKSTGRDLFNTAWLDQRLQAWQARHGTLDPADVQATLQALTVETVAREIRRQQPGCEQVWVCGGGARNGGLMRALAGALPCPVAPSDDAGVPAQQMEALAFAWLAHRHVAGLPGNLPAVTGAAGPRVLGAYYPA</sequence>
<comment type="pathway">
    <text evidence="1">Amino-sugar metabolism; 1,6-anhydro-N-acetylmuramate degradation.</text>
</comment>
<dbReference type="SUPFAM" id="SSF53067">
    <property type="entry name" value="Actin-like ATPase domain"/>
    <property type="match status" value="1"/>
</dbReference>
<evidence type="ECO:0000313" key="2">
    <source>
        <dbReference type="EMBL" id="RZS77081.1"/>
    </source>
</evidence>
<comment type="pathway">
    <text evidence="1">Cell wall biogenesis; peptidoglycan recycling.</text>
</comment>
<dbReference type="GO" id="GO:0097175">
    <property type="term" value="P:1,6-anhydro-N-acetyl-beta-muramic acid catabolic process"/>
    <property type="evidence" value="ECO:0007669"/>
    <property type="project" value="UniProtKB-UniRule"/>
</dbReference>
<dbReference type="NCBIfam" id="NF007139">
    <property type="entry name" value="PRK09585.1-3"/>
    <property type="match status" value="1"/>
</dbReference>
<comment type="caution">
    <text evidence="2">The sequence shown here is derived from an EMBL/GenBank/DDBJ whole genome shotgun (WGS) entry which is preliminary data.</text>
</comment>
<dbReference type="GO" id="GO:0005524">
    <property type="term" value="F:ATP binding"/>
    <property type="evidence" value="ECO:0007669"/>
    <property type="project" value="UniProtKB-UniRule"/>
</dbReference>
<keyword evidence="1" id="KW-0547">Nucleotide-binding</keyword>
<dbReference type="GO" id="GO:0016773">
    <property type="term" value="F:phosphotransferase activity, alcohol group as acceptor"/>
    <property type="evidence" value="ECO:0007669"/>
    <property type="project" value="UniProtKB-UniRule"/>
</dbReference>
<keyword evidence="1" id="KW-0067">ATP-binding</keyword>
<dbReference type="UniPathway" id="UPA00544"/>
<dbReference type="RefSeq" id="WP_130362132.1">
    <property type="nucleotide sequence ID" value="NZ_SGXC01000004.1"/>
</dbReference>
<keyword evidence="1" id="KW-0119">Carbohydrate metabolism</keyword>
<comment type="similarity">
    <text evidence="1">Belongs to the anhydro-N-acetylmuramic acid kinase family.</text>
</comment>
<dbReference type="InterPro" id="IPR005338">
    <property type="entry name" value="Anhydro_N_Ac-Mur_kinase"/>
</dbReference>
<dbReference type="GO" id="GO:0009254">
    <property type="term" value="P:peptidoglycan turnover"/>
    <property type="evidence" value="ECO:0007669"/>
    <property type="project" value="UniProtKB-UniRule"/>
</dbReference>
<dbReference type="GO" id="GO:0016301">
    <property type="term" value="F:kinase activity"/>
    <property type="evidence" value="ECO:0007669"/>
    <property type="project" value="UniProtKB-KW"/>
</dbReference>
<keyword evidence="1" id="KW-0808">Transferase</keyword>
<gene>
    <name evidence="1" type="primary">anmK</name>
    <name evidence="2" type="ORF">EV675_5807</name>
</gene>
<evidence type="ECO:0000256" key="1">
    <source>
        <dbReference type="HAMAP-Rule" id="MF_01270"/>
    </source>
</evidence>
<dbReference type="PANTHER" id="PTHR30605:SF0">
    <property type="entry name" value="ANHYDRO-N-ACETYLMURAMIC ACID KINASE"/>
    <property type="match status" value="1"/>
</dbReference>
<reference evidence="2 3" key="1">
    <citation type="submission" date="2019-02" db="EMBL/GenBank/DDBJ databases">
        <title>Genomic Encyclopedia of Type Strains, Phase IV (KMG-IV): sequencing the most valuable type-strain genomes for metagenomic binning, comparative biology and taxonomic classification.</title>
        <authorList>
            <person name="Goeker M."/>
        </authorList>
    </citation>
    <scope>NUCLEOTIDE SEQUENCE [LARGE SCALE GENOMIC DNA]</scope>
    <source>
        <strain evidence="2 3">K24</strain>
    </source>
</reference>
<dbReference type="InterPro" id="IPR043129">
    <property type="entry name" value="ATPase_NBD"/>
</dbReference>
<protein>
    <recommendedName>
        <fullName evidence="1">Anhydro-N-acetylmuramic acid kinase</fullName>
        <ecNumber evidence="1">2.7.1.170</ecNumber>
    </recommendedName>
    <alternativeName>
        <fullName evidence="1">AnhMurNAc kinase</fullName>
    </alternativeName>
</protein>
<dbReference type="UniPathway" id="UPA00343"/>